<feature type="signal peptide" evidence="3">
    <location>
        <begin position="1"/>
        <end position="21"/>
    </location>
</feature>
<dbReference type="SUPFAM" id="SSF48726">
    <property type="entry name" value="Immunoglobulin"/>
    <property type="match status" value="1"/>
</dbReference>
<sequence>MKLSSTIIAMTFIAVIANTCAIPIERTRVNEAYLQKKSNDFLTPQSVAVLCPGSSILVDCRTDNKTLKTALYFSRSLHESFGEITSRSNVEVVGQVFTIHDINWTDDGYYMCARQDRKGKASITLEVFVVEEGHIYNSYVLKHQHENETFGSLEVCKKYLTANAAERKTVCGTNENIPTSSNASIDTAKDLERIRRSFRPMITAWKQTSKLLFAFKECMEVTLQAAINVCNEVHHATVWTKTCISKTYENGVWNLTSQAARRFIDYIQSSTKKISSSIKDNIALAYEKGLWSALCDIASWYKMQLYKISRLAIRVIFYARAAMAKIAMFLDGVIFVFLKAKETAMTSVLDQLQRLSEEKTRIENLVSSYSEKNFIDALKGIAGDMLSVSKTLFTWILTNIRDLIILYKSAMSYITVSLKVYAASHIPEDHINEITQYFNDIATWFDDVITVIQLIITWFMYNIAMAILKISELLDPSSDVTFTSPYGRETFWEASRMDLVKTGAEVTWCLLTSAIFSKMMRIIVDCAVIYRNAIFSKHDMAYNMVVVLMYVGIYTVCRMKAKIGAAMQPLIKSITRRSQSFWRRCSKTAAHKHHILLLTRARRTKTLYMRFLPTIVTKKVNGAGGIVTVDCLGSLNELCTE</sequence>
<proteinExistence type="predicted"/>
<protein>
    <submittedName>
        <fullName evidence="4">Uncharacterized protein</fullName>
    </submittedName>
</protein>
<evidence type="ECO:0000256" key="2">
    <source>
        <dbReference type="SAM" id="Phobius"/>
    </source>
</evidence>
<feature type="transmembrane region" description="Helical" evidence="2">
    <location>
        <begin position="317"/>
        <end position="338"/>
    </location>
</feature>
<reference evidence="4" key="1">
    <citation type="submission" date="2022-11" db="UniProtKB">
        <authorList>
            <consortium name="EnsemblMetazoa"/>
        </authorList>
    </citation>
    <scope>IDENTIFICATION</scope>
</reference>
<feature type="chain" id="PRO_5037435784" evidence="3">
    <location>
        <begin position="22"/>
        <end position="641"/>
    </location>
</feature>
<dbReference type="KEGG" id="epa:114575557"/>
<feature type="transmembrane region" description="Helical" evidence="2">
    <location>
        <begin position="540"/>
        <end position="557"/>
    </location>
</feature>
<dbReference type="InterPro" id="IPR013783">
    <property type="entry name" value="Ig-like_fold"/>
</dbReference>
<evidence type="ECO:0000313" key="5">
    <source>
        <dbReference type="Proteomes" id="UP000887567"/>
    </source>
</evidence>
<keyword evidence="2" id="KW-1133">Transmembrane helix</keyword>
<name>A0A913YN38_EXADI</name>
<dbReference type="Proteomes" id="UP000887567">
    <property type="component" value="Unplaced"/>
</dbReference>
<keyword evidence="2" id="KW-0812">Transmembrane</keyword>
<feature type="transmembrane region" description="Helical" evidence="2">
    <location>
        <begin position="448"/>
        <end position="468"/>
    </location>
</feature>
<dbReference type="GeneID" id="114575557"/>
<dbReference type="AlphaFoldDB" id="A0A913YN38"/>
<dbReference type="EnsemblMetazoa" id="XM_028660652.1">
    <property type="protein sequence ID" value="XP_028516453.1"/>
    <property type="gene ID" value="LOC114575557"/>
</dbReference>
<feature type="coiled-coil region" evidence="1">
    <location>
        <begin position="338"/>
        <end position="372"/>
    </location>
</feature>
<evidence type="ECO:0000256" key="1">
    <source>
        <dbReference type="SAM" id="Coils"/>
    </source>
</evidence>
<dbReference type="RefSeq" id="XP_028516453.1">
    <property type="nucleotide sequence ID" value="XM_028660652.1"/>
</dbReference>
<accession>A0A913YN38</accession>
<evidence type="ECO:0000313" key="4">
    <source>
        <dbReference type="EnsemblMetazoa" id="XP_028516453.1"/>
    </source>
</evidence>
<organism evidence="4 5">
    <name type="scientific">Exaiptasia diaphana</name>
    <name type="common">Tropical sea anemone</name>
    <name type="synonym">Aiptasia pulchella</name>
    <dbReference type="NCBI Taxonomy" id="2652724"/>
    <lineage>
        <taxon>Eukaryota</taxon>
        <taxon>Metazoa</taxon>
        <taxon>Cnidaria</taxon>
        <taxon>Anthozoa</taxon>
        <taxon>Hexacorallia</taxon>
        <taxon>Actiniaria</taxon>
        <taxon>Aiptasiidae</taxon>
        <taxon>Exaiptasia</taxon>
    </lineage>
</organism>
<dbReference type="Gene3D" id="2.60.40.10">
    <property type="entry name" value="Immunoglobulins"/>
    <property type="match status" value="1"/>
</dbReference>
<evidence type="ECO:0000256" key="3">
    <source>
        <dbReference type="SAM" id="SignalP"/>
    </source>
</evidence>
<keyword evidence="1" id="KW-0175">Coiled coil</keyword>
<dbReference type="InterPro" id="IPR036179">
    <property type="entry name" value="Ig-like_dom_sf"/>
</dbReference>
<keyword evidence="2" id="KW-0472">Membrane</keyword>
<keyword evidence="3" id="KW-0732">Signal</keyword>
<keyword evidence="5" id="KW-1185">Reference proteome</keyword>